<evidence type="ECO:0000256" key="2">
    <source>
        <dbReference type="ARBA" id="ARBA00003109"/>
    </source>
</evidence>
<dbReference type="KEGG" id="sbae:DSM104329_02686"/>
<evidence type="ECO:0000256" key="7">
    <source>
        <dbReference type="ARBA" id="ARBA00022576"/>
    </source>
</evidence>
<evidence type="ECO:0000256" key="10">
    <source>
        <dbReference type="ARBA" id="ARBA00022898"/>
    </source>
</evidence>
<dbReference type="PANTHER" id="PTHR42743">
    <property type="entry name" value="AMINO-ACID AMINOTRANSFERASE"/>
    <property type="match status" value="1"/>
</dbReference>
<dbReference type="InterPro" id="IPR005785">
    <property type="entry name" value="B_amino_transI"/>
</dbReference>
<dbReference type="GO" id="GO:0009082">
    <property type="term" value="P:branched-chain amino acid biosynthetic process"/>
    <property type="evidence" value="ECO:0007669"/>
    <property type="project" value="UniProtKB-KW"/>
</dbReference>
<protein>
    <recommendedName>
        <fullName evidence="17">Branched-chain-amino-acid aminotransferase</fullName>
        <shortName evidence="17">BCAT</shortName>
        <ecNumber evidence="17">2.6.1.42</ecNumber>
    </recommendedName>
</protein>
<evidence type="ECO:0000256" key="8">
    <source>
        <dbReference type="ARBA" id="ARBA00022605"/>
    </source>
</evidence>
<comment type="catalytic activity">
    <reaction evidence="14 17">
        <text>L-leucine + 2-oxoglutarate = 4-methyl-2-oxopentanoate + L-glutamate</text>
        <dbReference type="Rhea" id="RHEA:18321"/>
        <dbReference type="ChEBI" id="CHEBI:16810"/>
        <dbReference type="ChEBI" id="CHEBI:17865"/>
        <dbReference type="ChEBI" id="CHEBI:29985"/>
        <dbReference type="ChEBI" id="CHEBI:57427"/>
        <dbReference type="EC" id="2.6.1.42"/>
    </reaction>
</comment>
<accession>A0A9E7C0D0</accession>
<evidence type="ECO:0000256" key="17">
    <source>
        <dbReference type="RuleBase" id="RU364094"/>
    </source>
</evidence>
<comment type="cofactor">
    <cofactor evidence="1 16">
        <name>pyridoxal 5'-phosphate</name>
        <dbReference type="ChEBI" id="CHEBI:597326"/>
    </cofactor>
</comment>
<dbReference type="CDD" id="cd00449">
    <property type="entry name" value="PLPDE_IV"/>
    <property type="match status" value="1"/>
</dbReference>
<dbReference type="RefSeq" id="WP_259315958.1">
    <property type="nucleotide sequence ID" value="NZ_CP087164.1"/>
</dbReference>
<keyword evidence="7 17" id="KW-0032">Aminotransferase</keyword>
<comment type="pathway">
    <text evidence="3 17">Amino-acid biosynthesis; L-isoleucine biosynthesis; L-isoleucine from 2-oxobutanoate: step 4/4.</text>
</comment>
<organism evidence="18 19">
    <name type="scientific">Capillimicrobium parvum</name>
    <dbReference type="NCBI Taxonomy" id="2884022"/>
    <lineage>
        <taxon>Bacteria</taxon>
        <taxon>Bacillati</taxon>
        <taxon>Actinomycetota</taxon>
        <taxon>Thermoleophilia</taxon>
        <taxon>Solirubrobacterales</taxon>
        <taxon>Capillimicrobiaceae</taxon>
        <taxon>Capillimicrobium</taxon>
    </lineage>
</organism>
<evidence type="ECO:0000256" key="6">
    <source>
        <dbReference type="ARBA" id="ARBA00009320"/>
    </source>
</evidence>
<comment type="pathway">
    <text evidence="4 17">Amino-acid biosynthesis; L-valine biosynthesis; L-valine from pyruvate: step 4/4.</text>
</comment>
<evidence type="ECO:0000256" key="4">
    <source>
        <dbReference type="ARBA" id="ARBA00004931"/>
    </source>
</evidence>
<keyword evidence="8 17" id="KW-0028">Amino-acid biosynthesis</keyword>
<dbReference type="PANTHER" id="PTHR42743:SF11">
    <property type="entry name" value="AMINODEOXYCHORISMATE LYASE"/>
    <property type="match status" value="1"/>
</dbReference>
<reference evidence="18" key="1">
    <citation type="journal article" date="2022" name="Int. J. Syst. Evol. Microbiol.">
        <title>Pseudomonas aegrilactucae sp. nov. and Pseudomonas morbosilactucae sp. nov., pathogens causing bacterial rot of lettuce in Japan.</title>
        <authorList>
            <person name="Sawada H."/>
            <person name="Fujikawa T."/>
            <person name="Satou M."/>
        </authorList>
    </citation>
    <scope>NUCLEOTIDE SEQUENCE</scope>
    <source>
        <strain evidence="18">0166_1</strain>
    </source>
</reference>
<comment type="function">
    <text evidence="2 17">Acts on leucine, isoleucine and valine.</text>
</comment>
<dbReference type="InterPro" id="IPR050571">
    <property type="entry name" value="Class-IV_PLP-Dep_Aminotrnsfr"/>
</dbReference>
<evidence type="ECO:0000256" key="16">
    <source>
        <dbReference type="RuleBase" id="RU004516"/>
    </source>
</evidence>
<evidence type="ECO:0000256" key="11">
    <source>
        <dbReference type="ARBA" id="ARBA00023304"/>
    </source>
</evidence>
<dbReference type="PROSITE" id="PS00770">
    <property type="entry name" value="AA_TRANSFER_CLASS_4"/>
    <property type="match status" value="1"/>
</dbReference>
<evidence type="ECO:0000256" key="1">
    <source>
        <dbReference type="ARBA" id="ARBA00001933"/>
    </source>
</evidence>
<dbReference type="NCBIfam" id="TIGR01122">
    <property type="entry name" value="ilvE_I"/>
    <property type="match status" value="1"/>
</dbReference>
<evidence type="ECO:0000256" key="14">
    <source>
        <dbReference type="ARBA" id="ARBA00049229"/>
    </source>
</evidence>
<evidence type="ECO:0000256" key="13">
    <source>
        <dbReference type="ARBA" id="ARBA00048798"/>
    </source>
</evidence>
<dbReference type="Gene3D" id="3.20.10.10">
    <property type="entry name" value="D-amino Acid Aminotransferase, subunit A, domain 2"/>
    <property type="match status" value="1"/>
</dbReference>
<dbReference type="FunFam" id="3.20.10.10:FF:000002">
    <property type="entry name" value="D-alanine aminotransferase"/>
    <property type="match status" value="1"/>
</dbReference>
<dbReference type="GO" id="GO:0004084">
    <property type="term" value="F:branched-chain-amino-acid transaminase activity"/>
    <property type="evidence" value="ECO:0007669"/>
    <property type="project" value="UniProtKB-EC"/>
</dbReference>
<dbReference type="InterPro" id="IPR018300">
    <property type="entry name" value="Aminotrans_IV_CS"/>
</dbReference>
<evidence type="ECO:0000256" key="3">
    <source>
        <dbReference type="ARBA" id="ARBA00004824"/>
    </source>
</evidence>
<dbReference type="EC" id="2.6.1.42" evidence="17"/>
<comment type="similarity">
    <text evidence="6 15">Belongs to the class-IV pyridoxal-phosphate-dependent aminotransferase family.</text>
</comment>
<dbReference type="SUPFAM" id="SSF56752">
    <property type="entry name" value="D-aminoacid aminotransferase-like PLP-dependent enzymes"/>
    <property type="match status" value="1"/>
</dbReference>
<dbReference type="NCBIfam" id="NF005146">
    <property type="entry name" value="PRK06606.1"/>
    <property type="match status" value="1"/>
</dbReference>
<name>A0A9E7C0D0_9ACTN</name>
<keyword evidence="9 17" id="KW-0808">Transferase</keyword>
<dbReference type="GO" id="GO:0008652">
    <property type="term" value="P:amino acid biosynthetic process"/>
    <property type="evidence" value="ECO:0007669"/>
    <property type="project" value="UniProtKB-KW"/>
</dbReference>
<dbReference type="InterPro" id="IPR036038">
    <property type="entry name" value="Aminotransferase-like"/>
</dbReference>
<keyword evidence="19" id="KW-1185">Reference proteome</keyword>
<gene>
    <name evidence="18" type="primary">ilvE_1</name>
    <name evidence="17" type="synonym">ilvE</name>
    <name evidence="18" type="ORF">DSM104329_02686</name>
</gene>
<evidence type="ECO:0000313" key="18">
    <source>
        <dbReference type="EMBL" id="UGS36285.1"/>
    </source>
</evidence>
<evidence type="ECO:0000256" key="5">
    <source>
        <dbReference type="ARBA" id="ARBA00005072"/>
    </source>
</evidence>
<keyword evidence="10 16" id="KW-0663">Pyridoxal phosphate</keyword>
<dbReference type="Proteomes" id="UP001162834">
    <property type="component" value="Chromosome"/>
</dbReference>
<evidence type="ECO:0000313" key="19">
    <source>
        <dbReference type="Proteomes" id="UP001162834"/>
    </source>
</evidence>
<evidence type="ECO:0000256" key="15">
    <source>
        <dbReference type="RuleBase" id="RU004106"/>
    </source>
</evidence>
<dbReference type="InterPro" id="IPR043131">
    <property type="entry name" value="BCAT-like_N"/>
</dbReference>
<comment type="pathway">
    <text evidence="5 17">Amino-acid biosynthesis; L-leucine biosynthesis; L-leucine from 3-methyl-2-oxobutanoate: step 4/4.</text>
</comment>
<sequence length="311" mass="34773">MKPTELIWFNGEFVKWEDATVHVLTHGLHYGTGVFEGVRCYETEIGPAIFRHDDHIARLEKSAELYYMPIPYSHEEIRTATKELIARNGLRSCYIRPLVFRGYGTMGLFPLEAPVDVCIAVWEWGAYLGDEGKQAGIRAKVSSWRRISGDSLIPHAKASGQYLNSILAKIESHKSGYEEAILLDDHGHVCEGSGENIFVVRDGVIYTPAHSGGILDGINRKSVMQIARDLGFTVEERAIARAELYLADEVFLTGTAAELVPVREIDDHRVGDGRPGDITCAVQKLFDDALFGRAEQYREWLDPVEIPARIS</sequence>
<dbReference type="AlphaFoldDB" id="A0A9E7C0D0"/>
<dbReference type="InterPro" id="IPR043132">
    <property type="entry name" value="BCAT-like_C"/>
</dbReference>
<evidence type="ECO:0000256" key="9">
    <source>
        <dbReference type="ARBA" id="ARBA00022679"/>
    </source>
</evidence>
<dbReference type="InterPro" id="IPR001544">
    <property type="entry name" value="Aminotrans_IV"/>
</dbReference>
<keyword evidence="11 17" id="KW-0100">Branched-chain amino acid biosynthesis</keyword>
<comment type="catalytic activity">
    <reaction evidence="13 17">
        <text>L-isoleucine + 2-oxoglutarate = (S)-3-methyl-2-oxopentanoate + L-glutamate</text>
        <dbReference type="Rhea" id="RHEA:24801"/>
        <dbReference type="ChEBI" id="CHEBI:16810"/>
        <dbReference type="ChEBI" id="CHEBI:29985"/>
        <dbReference type="ChEBI" id="CHEBI:35146"/>
        <dbReference type="ChEBI" id="CHEBI:58045"/>
        <dbReference type="EC" id="2.6.1.42"/>
    </reaction>
</comment>
<comment type="catalytic activity">
    <reaction evidence="12 17">
        <text>L-valine + 2-oxoglutarate = 3-methyl-2-oxobutanoate + L-glutamate</text>
        <dbReference type="Rhea" id="RHEA:24813"/>
        <dbReference type="ChEBI" id="CHEBI:11851"/>
        <dbReference type="ChEBI" id="CHEBI:16810"/>
        <dbReference type="ChEBI" id="CHEBI:29985"/>
        <dbReference type="ChEBI" id="CHEBI:57762"/>
        <dbReference type="EC" id="2.6.1.42"/>
    </reaction>
</comment>
<dbReference type="Gene3D" id="3.30.470.10">
    <property type="match status" value="1"/>
</dbReference>
<proteinExistence type="inferred from homology"/>
<dbReference type="EMBL" id="CP087164">
    <property type="protein sequence ID" value="UGS36285.1"/>
    <property type="molecule type" value="Genomic_DNA"/>
</dbReference>
<evidence type="ECO:0000256" key="12">
    <source>
        <dbReference type="ARBA" id="ARBA00048212"/>
    </source>
</evidence>
<dbReference type="Pfam" id="PF01063">
    <property type="entry name" value="Aminotran_4"/>
    <property type="match status" value="1"/>
</dbReference>